<comment type="caution">
    <text evidence="3">The sequence shown here is derived from an EMBL/GenBank/DDBJ whole genome shotgun (WGS) entry which is preliminary data.</text>
</comment>
<evidence type="ECO:0000256" key="2">
    <source>
        <dbReference type="SAM" id="SignalP"/>
    </source>
</evidence>
<dbReference type="EMBL" id="BAAAGS010000032">
    <property type="protein sequence ID" value="GAA0541091.1"/>
    <property type="molecule type" value="Genomic_DNA"/>
</dbReference>
<organism evidence="3 4">
    <name type="scientific">Saccharopolyspora erythraea</name>
    <name type="common">Streptomyces erythraeus</name>
    <dbReference type="NCBI Taxonomy" id="1836"/>
    <lineage>
        <taxon>Bacteria</taxon>
        <taxon>Bacillati</taxon>
        <taxon>Actinomycetota</taxon>
        <taxon>Actinomycetes</taxon>
        <taxon>Pseudonocardiales</taxon>
        <taxon>Pseudonocardiaceae</taxon>
        <taxon>Saccharopolyspora</taxon>
    </lineage>
</organism>
<accession>A0ABP3NEW6</accession>
<dbReference type="Proteomes" id="UP001500729">
    <property type="component" value="Unassembled WGS sequence"/>
</dbReference>
<reference evidence="4" key="1">
    <citation type="journal article" date="2019" name="Int. J. Syst. Evol. Microbiol.">
        <title>The Global Catalogue of Microorganisms (GCM) 10K type strain sequencing project: providing services to taxonomists for standard genome sequencing and annotation.</title>
        <authorList>
            <consortium name="The Broad Institute Genomics Platform"/>
            <consortium name="The Broad Institute Genome Sequencing Center for Infectious Disease"/>
            <person name="Wu L."/>
            <person name="Ma J."/>
        </authorList>
    </citation>
    <scope>NUCLEOTIDE SEQUENCE [LARGE SCALE GENOMIC DNA]</scope>
    <source>
        <strain evidence="4">JCM 10303</strain>
    </source>
</reference>
<protein>
    <recommendedName>
        <fullName evidence="5">Secreted protein</fullName>
    </recommendedName>
</protein>
<sequence length="123" mass="12928">MRRALTATLLGGLVAVGVLTAPNTAAALTDKECVEAGGKPSSRKSGVGSVLQVSLQVCEGGRYDGGRIDGLREEPQNSGRPEESQNSGQHEEPQASGQHEEPQDSGQHEDSQDSGRHEEHRGS</sequence>
<evidence type="ECO:0000313" key="4">
    <source>
        <dbReference type="Proteomes" id="UP001500729"/>
    </source>
</evidence>
<proteinExistence type="predicted"/>
<feature type="region of interest" description="Disordered" evidence="1">
    <location>
        <begin position="60"/>
        <end position="123"/>
    </location>
</feature>
<gene>
    <name evidence="3" type="ORF">GCM10009533_45170</name>
</gene>
<feature type="chain" id="PRO_5045634398" description="Secreted protein" evidence="2">
    <location>
        <begin position="28"/>
        <end position="123"/>
    </location>
</feature>
<evidence type="ECO:0000313" key="3">
    <source>
        <dbReference type="EMBL" id="GAA0541091.1"/>
    </source>
</evidence>
<evidence type="ECO:0008006" key="5">
    <source>
        <dbReference type="Google" id="ProtNLM"/>
    </source>
</evidence>
<name>A0ABP3NEW6_SACER</name>
<keyword evidence="4" id="KW-1185">Reference proteome</keyword>
<evidence type="ECO:0000256" key="1">
    <source>
        <dbReference type="SAM" id="MobiDB-lite"/>
    </source>
</evidence>
<feature type="compositionally biased region" description="Basic and acidic residues" evidence="1">
    <location>
        <begin position="61"/>
        <end position="123"/>
    </location>
</feature>
<feature type="signal peptide" evidence="2">
    <location>
        <begin position="1"/>
        <end position="27"/>
    </location>
</feature>
<keyword evidence="2" id="KW-0732">Signal</keyword>